<dbReference type="SUPFAM" id="SSF56487">
    <property type="entry name" value="SRCR-like"/>
    <property type="match status" value="3"/>
</dbReference>
<dbReference type="InterPro" id="IPR036772">
    <property type="entry name" value="SRCR-like_dom_sf"/>
</dbReference>
<feature type="disulfide bond" evidence="5">
    <location>
        <begin position="311"/>
        <end position="321"/>
    </location>
</feature>
<feature type="disulfide bond" evidence="5">
    <location>
        <begin position="210"/>
        <end position="220"/>
    </location>
</feature>
<dbReference type="PRINTS" id="PR00258">
    <property type="entry name" value="SPERACTRCPTR"/>
</dbReference>
<dbReference type="Pfam" id="PF00530">
    <property type="entry name" value="SRCR"/>
    <property type="match status" value="3"/>
</dbReference>
<feature type="disulfide bond" evidence="5">
    <location>
        <begin position="280"/>
        <end position="341"/>
    </location>
</feature>
<organism evidence="7 8">
    <name type="scientific">Sinocyclocheilus anshuiensis</name>
    <dbReference type="NCBI Taxonomy" id="1608454"/>
    <lineage>
        <taxon>Eukaryota</taxon>
        <taxon>Metazoa</taxon>
        <taxon>Chordata</taxon>
        <taxon>Craniata</taxon>
        <taxon>Vertebrata</taxon>
        <taxon>Euteleostomi</taxon>
        <taxon>Actinopterygii</taxon>
        <taxon>Neopterygii</taxon>
        <taxon>Teleostei</taxon>
        <taxon>Ostariophysi</taxon>
        <taxon>Cypriniformes</taxon>
        <taxon>Cyprinidae</taxon>
        <taxon>Cyprininae</taxon>
        <taxon>Sinocyclocheilus</taxon>
    </lineage>
</organism>
<dbReference type="PANTHER" id="PTHR48071:SF18">
    <property type="entry name" value="DELETED IN MALIGNANT BRAIN TUMORS 1 PROTEIN-RELATED"/>
    <property type="match status" value="1"/>
</dbReference>
<feature type="disulfide bond" evidence="5">
    <location>
        <begin position="166"/>
        <end position="230"/>
    </location>
</feature>
<comment type="caution">
    <text evidence="5">Lacks conserved residue(s) required for the propagation of feature annotation.</text>
</comment>
<name>A0A671STT0_9TELE</name>
<feature type="disulfide bond" evidence="5">
    <location>
        <begin position="102"/>
        <end position="112"/>
    </location>
</feature>
<evidence type="ECO:0000313" key="7">
    <source>
        <dbReference type="Ensembl" id="ENSSANP00000100579.1"/>
    </source>
</evidence>
<evidence type="ECO:0000256" key="4">
    <source>
        <dbReference type="ARBA" id="ARBA00023180"/>
    </source>
</evidence>
<dbReference type="Gene3D" id="3.10.250.10">
    <property type="entry name" value="SRCR-like domain"/>
    <property type="match status" value="3"/>
</dbReference>
<evidence type="ECO:0000313" key="8">
    <source>
        <dbReference type="Proteomes" id="UP000472260"/>
    </source>
</evidence>
<dbReference type="FunFam" id="3.10.250.10:FF:000009">
    <property type="entry name" value="WC1"/>
    <property type="match status" value="1"/>
</dbReference>
<evidence type="ECO:0000259" key="6">
    <source>
        <dbReference type="PROSITE" id="PS50287"/>
    </source>
</evidence>
<dbReference type="Ensembl" id="ENSSANT00000106773.1">
    <property type="protein sequence ID" value="ENSSANP00000100579.1"/>
    <property type="gene ID" value="ENSSANG00000049445.1"/>
</dbReference>
<dbReference type="Proteomes" id="UP000472260">
    <property type="component" value="Unassembled WGS sequence"/>
</dbReference>
<reference evidence="7" key="1">
    <citation type="submission" date="2025-08" db="UniProtKB">
        <authorList>
            <consortium name="Ensembl"/>
        </authorList>
    </citation>
    <scope>IDENTIFICATION</scope>
</reference>
<feature type="disulfide bond" evidence="5">
    <location>
        <begin position="71"/>
        <end position="132"/>
    </location>
</feature>
<dbReference type="PROSITE" id="PS00420">
    <property type="entry name" value="SRCR_1"/>
    <property type="match status" value="2"/>
</dbReference>
<dbReference type="InterPro" id="IPR001190">
    <property type="entry name" value="SRCR"/>
</dbReference>
<dbReference type="AlphaFoldDB" id="A0A671STT0"/>
<dbReference type="SMART" id="SM00202">
    <property type="entry name" value="SR"/>
    <property type="match status" value="3"/>
</dbReference>
<evidence type="ECO:0000256" key="1">
    <source>
        <dbReference type="ARBA" id="ARBA00022729"/>
    </source>
</evidence>
<proteinExistence type="predicted"/>
<dbReference type="PANTHER" id="PTHR48071">
    <property type="entry name" value="SRCR DOMAIN-CONTAINING PROTEIN"/>
    <property type="match status" value="1"/>
</dbReference>
<accession>A0A671STT0</accession>
<keyword evidence="3 5" id="KW-1015">Disulfide bond</keyword>
<evidence type="ECO:0000256" key="3">
    <source>
        <dbReference type="ARBA" id="ARBA00023157"/>
    </source>
</evidence>
<evidence type="ECO:0000256" key="5">
    <source>
        <dbReference type="PROSITE-ProRule" id="PRU00196"/>
    </source>
</evidence>
<evidence type="ECO:0000256" key="2">
    <source>
        <dbReference type="ARBA" id="ARBA00022737"/>
    </source>
</evidence>
<feature type="domain" description="SRCR" evidence="6">
    <location>
        <begin position="31"/>
        <end position="133"/>
    </location>
</feature>
<keyword evidence="1" id="KW-0732">Signal</keyword>
<feature type="domain" description="SRCR" evidence="6">
    <location>
        <begin position="142"/>
        <end position="241"/>
    </location>
</feature>
<keyword evidence="8" id="KW-1185">Reference proteome</keyword>
<dbReference type="PROSITE" id="PS50287">
    <property type="entry name" value="SRCR_2"/>
    <property type="match status" value="3"/>
</dbReference>
<feature type="disulfide bond" evidence="5">
    <location>
        <begin position="179"/>
        <end position="240"/>
    </location>
</feature>
<feature type="domain" description="SRCR" evidence="6">
    <location>
        <begin position="242"/>
        <end position="342"/>
    </location>
</feature>
<keyword evidence="4" id="KW-0325">Glycoprotein</keyword>
<dbReference type="GO" id="GO:0016020">
    <property type="term" value="C:membrane"/>
    <property type="evidence" value="ECO:0007669"/>
    <property type="project" value="InterPro"/>
</dbReference>
<protein>
    <recommendedName>
        <fullName evidence="6">SRCR domain-containing protein</fullName>
    </recommendedName>
</protein>
<sequence>MNPIQFQILKVLFTHLHIPVTPKNNATISNSTFKDGDSICSGRVEVLRNNQWGTVCGDSWDMTDAVVVLLCRELGCGGNAQPLASAYFGPGDGLIWMDSLRCKGDESNLRKCQFGGWGNHQCIHAYDAGIICRGSINVTTGIRLVNGDSCSGRVEVLYNGIWGTVCDDGWDLKDAAVVCREMGCGDAIEAKSVAYFGQGSGQIWMDDVNCDGTESSLKNCKTNGWGTHNCGHHEDAGVICNCELVNGINSCSGRVEVLYNGIWGTVCDDGWDLTDAAVVCREMGCGDVIEAKSAASFGQGSGTIWMDDVQCTGNEFTLKSCSSNGWGIHNCNHQHDAGVICQCESKIFREFKIYFKINAIELTLCVDNSCQVGEWRQQVLWTSGGSSWRSVGNSV</sequence>
<keyword evidence="2" id="KW-0677">Repeat</keyword>
<dbReference type="FunFam" id="3.10.250.10:FF:000006">
    <property type="entry name" value="neurotrypsin isoform X2"/>
    <property type="match status" value="2"/>
</dbReference>
<reference evidence="7" key="2">
    <citation type="submission" date="2025-09" db="UniProtKB">
        <authorList>
            <consortium name="Ensembl"/>
        </authorList>
    </citation>
    <scope>IDENTIFICATION</scope>
</reference>
<feature type="disulfide bond" evidence="5">
    <location>
        <begin position="267"/>
        <end position="331"/>
    </location>
</feature>